<name>A0A560F1W5_9PROT</name>
<dbReference type="Pfam" id="PF03864">
    <property type="entry name" value="Phage_cap_E"/>
    <property type="match status" value="1"/>
</dbReference>
<comment type="caution">
    <text evidence="1">The sequence shown here is derived from an EMBL/GenBank/DDBJ whole genome shotgun (WGS) entry which is preliminary data.</text>
</comment>
<dbReference type="EMBL" id="VITO01000029">
    <property type="protein sequence ID" value="TWB15601.1"/>
    <property type="molecule type" value="Genomic_DNA"/>
</dbReference>
<organism evidence="1 2">
    <name type="scientific">Nitrospirillum amazonense</name>
    <dbReference type="NCBI Taxonomy" id="28077"/>
    <lineage>
        <taxon>Bacteria</taxon>
        <taxon>Pseudomonadati</taxon>
        <taxon>Pseudomonadota</taxon>
        <taxon>Alphaproteobacteria</taxon>
        <taxon>Rhodospirillales</taxon>
        <taxon>Azospirillaceae</taxon>
        <taxon>Nitrospirillum</taxon>
    </lineage>
</organism>
<dbReference type="Proteomes" id="UP000316545">
    <property type="component" value="Unassembled WGS sequence"/>
</dbReference>
<evidence type="ECO:0000313" key="2">
    <source>
        <dbReference type="Proteomes" id="UP000316545"/>
    </source>
</evidence>
<dbReference type="InterPro" id="IPR005564">
    <property type="entry name" value="Major_capsid_GpE"/>
</dbReference>
<dbReference type="AlphaFoldDB" id="A0A560F1W5"/>
<sequence>MVGMLDIFSDNPAFAQTEMTVAVNKRPFVPGKLGQMGLFAEKGITTTSVAIEELSGSLSLVPVTNRGDDPVRIKNPKRIMRQLTVPHLATEKRIKASEVQGVTQFGNPNALQTMQAVVQDKLDQQTRSHDATVEYQRIGAMKGIIYDADGTTVIYDLFNEFGVTQQTQPIAFSTGTTEVRTLLTDAAGMIEDELGADTYERLFCFCDALYFKALISHPTVKAAYSNYQQAEGIRTGDLRYQGFTFGGVTFQQYRGKVGATPFIEANTGYIFPIGVPDLFITRFAPADDFNSVNSIGLPRYSKIAVDPKYQQWVDVMVESNPISLCTRPRCVVKTTAS</sequence>
<reference evidence="1 2" key="1">
    <citation type="submission" date="2019-06" db="EMBL/GenBank/DDBJ databases">
        <title>Genomic Encyclopedia of Type Strains, Phase IV (KMG-V): Genome sequencing to study the core and pangenomes of soil and plant-associated prokaryotes.</title>
        <authorList>
            <person name="Whitman W."/>
        </authorList>
    </citation>
    <scope>NUCLEOTIDE SEQUENCE [LARGE SCALE GENOMIC DNA]</scope>
    <source>
        <strain evidence="1 2">BR 11865</strain>
    </source>
</reference>
<accession>A0A560F1W5</accession>
<gene>
    <name evidence="1" type="ORF">FBZ88_12954</name>
</gene>
<dbReference type="RefSeq" id="WP_145620199.1">
    <property type="nucleotide sequence ID" value="NZ_VITO01000029.1"/>
</dbReference>
<keyword evidence="2" id="KW-1185">Reference proteome</keyword>
<proteinExistence type="predicted"/>
<evidence type="ECO:0000313" key="1">
    <source>
        <dbReference type="EMBL" id="TWB15601.1"/>
    </source>
</evidence>
<protein>
    <submittedName>
        <fullName evidence="1">Major capsid protein E</fullName>
    </submittedName>
</protein>